<dbReference type="Proteomes" id="UP001292094">
    <property type="component" value="Unassembled WGS sequence"/>
</dbReference>
<reference evidence="1" key="1">
    <citation type="submission" date="2023-11" db="EMBL/GenBank/DDBJ databases">
        <title>Genome assemblies of two species of porcelain crab, Petrolisthes cinctipes and Petrolisthes manimaculis (Anomura: Porcellanidae).</title>
        <authorList>
            <person name="Angst P."/>
        </authorList>
    </citation>
    <scope>NUCLEOTIDE SEQUENCE</scope>
    <source>
        <strain evidence="1">PB745_02</strain>
        <tissue evidence="1">Gill</tissue>
    </source>
</reference>
<proteinExistence type="predicted"/>
<accession>A0AAE1UDQ6</accession>
<gene>
    <name evidence="1" type="ORF">Pmani_012011</name>
</gene>
<name>A0AAE1UDQ6_9EUCA</name>
<protein>
    <submittedName>
        <fullName evidence="1">Uncharacterized protein</fullName>
    </submittedName>
</protein>
<organism evidence="1 2">
    <name type="scientific">Petrolisthes manimaculis</name>
    <dbReference type="NCBI Taxonomy" id="1843537"/>
    <lineage>
        <taxon>Eukaryota</taxon>
        <taxon>Metazoa</taxon>
        <taxon>Ecdysozoa</taxon>
        <taxon>Arthropoda</taxon>
        <taxon>Crustacea</taxon>
        <taxon>Multicrustacea</taxon>
        <taxon>Malacostraca</taxon>
        <taxon>Eumalacostraca</taxon>
        <taxon>Eucarida</taxon>
        <taxon>Decapoda</taxon>
        <taxon>Pleocyemata</taxon>
        <taxon>Anomura</taxon>
        <taxon>Galatheoidea</taxon>
        <taxon>Porcellanidae</taxon>
        <taxon>Petrolisthes</taxon>
    </lineage>
</organism>
<evidence type="ECO:0000313" key="1">
    <source>
        <dbReference type="EMBL" id="KAK4316881.1"/>
    </source>
</evidence>
<evidence type="ECO:0000313" key="2">
    <source>
        <dbReference type="Proteomes" id="UP001292094"/>
    </source>
</evidence>
<sequence length="77" mass="8589">MQKLSSGTLEGIQVTSALSLARRREPIICRGFRDVISYFMSRNQSATRVEAPAGWRAGCCGRVRVARRAVYTHVGYI</sequence>
<comment type="caution">
    <text evidence="1">The sequence shown here is derived from an EMBL/GenBank/DDBJ whole genome shotgun (WGS) entry which is preliminary data.</text>
</comment>
<dbReference type="AlphaFoldDB" id="A0AAE1UDQ6"/>
<dbReference type="EMBL" id="JAWZYT010000976">
    <property type="protein sequence ID" value="KAK4316881.1"/>
    <property type="molecule type" value="Genomic_DNA"/>
</dbReference>
<keyword evidence="2" id="KW-1185">Reference proteome</keyword>